<dbReference type="EMBL" id="JAGDFM010000312">
    <property type="protein sequence ID" value="KAG7380095.1"/>
    <property type="molecule type" value="Genomic_DNA"/>
</dbReference>
<dbReference type="AlphaFoldDB" id="A0A8T1VFZ3"/>
<name>A0A8T1VFZ3_9STRA</name>
<evidence type="ECO:0000313" key="2">
    <source>
        <dbReference type="EMBL" id="KAG7380095.1"/>
    </source>
</evidence>
<reference evidence="2" key="1">
    <citation type="submission" date="2021-02" db="EMBL/GenBank/DDBJ databases">
        <authorList>
            <person name="Palmer J.M."/>
        </authorList>
    </citation>
    <scope>NUCLEOTIDE SEQUENCE</scope>
    <source>
        <strain evidence="2">SCRP734</strain>
    </source>
</reference>
<comment type="caution">
    <text evidence="2">The sequence shown here is derived from an EMBL/GenBank/DDBJ whole genome shotgun (WGS) entry which is preliminary data.</text>
</comment>
<feature type="region of interest" description="Disordered" evidence="1">
    <location>
        <begin position="30"/>
        <end position="52"/>
    </location>
</feature>
<keyword evidence="3" id="KW-1185">Reference proteome</keyword>
<dbReference type="Proteomes" id="UP000694044">
    <property type="component" value="Unassembled WGS sequence"/>
</dbReference>
<evidence type="ECO:0000256" key="1">
    <source>
        <dbReference type="SAM" id="MobiDB-lite"/>
    </source>
</evidence>
<sequence length="107" mass="11268">MANPAVRAGIPLTAPVMIPEAVTSRHTLTMNPELGGRSEEAPHLNAPALSTPANSVEAWPAAPAASSVRTHAGFRGYGNHSQLGNGPAALLRCTRLRPFRLDSCQVY</sequence>
<protein>
    <submittedName>
        <fullName evidence="2">Uncharacterized protein</fullName>
    </submittedName>
</protein>
<proteinExistence type="predicted"/>
<gene>
    <name evidence="2" type="ORF">PHYPSEUDO_007801</name>
</gene>
<organism evidence="2 3">
    <name type="scientific">Phytophthora pseudosyringae</name>
    <dbReference type="NCBI Taxonomy" id="221518"/>
    <lineage>
        <taxon>Eukaryota</taxon>
        <taxon>Sar</taxon>
        <taxon>Stramenopiles</taxon>
        <taxon>Oomycota</taxon>
        <taxon>Peronosporomycetes</taxon>
        <taxon>Peronosporales</taxon>
        <taxon>Peronosporaceae</taxon>
        <taxon>Phytophthora</taxon>
    </lineage>
</organism>
<evidence type="ECO:0000313" key="3">
    <source>
        <dbReference type="Proteomes" id="UP000694044"/>
    </source>
</evidence>
<accession>A0A8T1VFZ3</accession>